<dbReference type="PIRSF" id="PIRSF027124">
    <property type="entry name" value="Histone_acetylase_Rtt109"/>
    <property type="match status" value="1"/>
</dbReference>
<evidence type="ECO:0000256" key="1">
    <source>
        <dbReference type="ARBA" id="ARBA00004123"/>
    </source>
</evidence>
<dbReference type="InterPro" id="IPR013178">
    <property type="entry name" value="Histone_AcTrfase_Rtt109/CBP"/>
</dbReference>
<dbReference type="PROSITE" id="PS51728">
    <property type="entry name" value="RTT109_HAT"/>
    <property type="match status" value="1"/>
</dbReference>
<dbReference type="GO" id="GO:0006974">
    <property type="term" value="P:DNA damage response"/>
    <property type="evidence" value="ECO:0007669"/>
    <property type="project" value="UniProtKB-KW"/>
</dbReference>
<evidence type="ECO:0000256" key="8">
    <source>
        <dbReference type="ARBA" id="ARBA00023242"/>
    </source>
</evidence>
<evidence type="ECO:0000313" key="10">
    <source>
        <dbReference type="EMBL" id="GAV52435.1"/>
    </source>
</evidence>
<gene>
    <name evidence="10" type="ORF">ZYGR_0AG04260</name>
</gene>
<comment type="subcellular location">
    <subcellularLocation>
        <location evidence="1">Nucleus</location>
    </subcellularLocation>
</comment>
<evidence type="ECO:0000256" key="6">
    <source>
        <dbReference type="ARBA" id="ARBA00023015"/>
    </source>
</evidence>
<dbReference type="PANTHER" id="PTHR31571">
    <property type="entry name" value="ALTERED INHERITANCE OF MITOCHONDRIA PROTEIN 6"/>
    <property type="match status" value="1"/>
</dbReference>
<dbReference type="InterPro" id="IPR051236">
    <property type="entry name" value="HAT_RTT109-like"/>
</dbReference>
<comment type="caution">
    <text evidence="10">The sequence shown here is derived from an EMBL/GenBank/DDBJ whole genome shotgun (WGS) entry which is preliminary data.</text>
</comment>
<keyword evidence="4" id="KW-0227">DNA damage</keyword>
<dbReference type="EC" id="2.3.1.48" evidence="2"/>
<dbReference type="InterPro" id="IPR016849">
    <property type="entry name" value="Rtt109"/>
</dbReference>
<protein>
    <recommendedName>
        <fullName evidence="2">histone acetyltransferase</fullName>
        <ecNumber evidence="2">2.3.1.48</ecNumber>
    </recommendedName>
</protein>
<dbReference type="EMBL" id="BDGX01000033">
    <property type="protein sequence ID" value="GAV52435.1"/>
    <property type="molecule type" value="Genomic_DNA"/>
</dbReference>
<comment type="catalytic activity">
    <reaction evidence="9">
        <text>L-lysyl-[histone] + acetyl-CoA = N(6)-acetyl-L-lysyl-[histone] + CoA + H(+)</text>
        <dbReference type="Rhea" id="RHEA:21992"/>
        <dbReference type="Rhea" id="RHEA-COMP:9845"/>
        <dbReference type="Rhea" id="RHEA-COMP:11338"/>
        <dbReference type="ChEBI" id="CHEBI:15378"/>
        <dbReference type="ChEBI" id="CHEBI:29969"/>
        <dbReference type="ChEBI" id="CHEBI:57287"/>
        <dbReference type="ChEBI" id="CHEBI:57288"/>
        <dbReference type="ChEBI" id="CHEBI:61930"/>
        <dbReference type="EC" id="2.3.1.48"/>
    </reaction>
    <physiologicalReaction direction="left-to-right" evidence="9">
        <dbReference type="Rhea" id="RHEA:21993"/>
    </physiologicalReaction>
</comment>
<evidence type="ECO:0000256" key="4">
    <source>
        <dbReference type="ARBA" id="ARBA00022763"/>
    </source>
</evidence>
<dbReference type="OrthoDB" id="3361892at2759"/>
<evidence type="ECO:0000256" key="5">
    <source>
        <dbReference type="ARBA" id="ARBA00022990"/>
    </source>
</evidence>
<dbReference type="GO" id="GO:0005634">
    <property type="term" value="C:nucleus"/>
    <property type="evidence" value="ECO:0007669"/>
    <property type="project" value="UniProtKB-SubCell"/>
</dbReference>
<dbReference type="GO" id="GO:0032931">
    <property type="term" value="F:histone H3K56 acetyltransferase activity"/>
    <property type="evidence" value="ECO:0007669"/>
    <property type="project" value="TreeGrafter"/>
</dbReference>
<keyword evidence="7" id="KW-0804">Transcription</keyword>
<evidence type="ECO:0000256" key="9">
    <source>
        <dbReference type="ARBA" id="ARBA00048940"/>
    </source>
</evidence>
<accession>A0A1Q3A9R2</accession>
<dbReference type="PANTHER" id="PTHR31571:SF2">
    <property type="entry name" value="HISTONE ACETYLTRANSFERASE RTT109"/>
    <property type="match status" value="1"/>
</dbReference>
<dbReference type="AlphaFoldDB" id="A0A1Q3A9R2"/>
<keyword evidence="3" id="KW-0808">Transferase</keyword>
<evidence type="ECO:0000256" key="7">
    <source>
        <dbReference type="ARBA" id="ARBA00023163"/>
    </source>
</evidence>
<evidence type="ECO:0000313" key="11">
    <source>
        <dbReference type="Proteomes" id="UP000187013"/>
    </source>
</evidence>
<evidence type="ECO:0000256" key="3">
    <source>
        <dbReference type="ARBA" id="ARBA00022679"/>
    </source>
</evidence>
<evidence type="ECO:0000256" key="2">
    <source>
        <dbReference type="ARBA" id="ARBA00013184"/>
    </source>
</evidence>
<reference evidence="10 11" key="1">
    <citation type="submission" date="2016-08" db="EMBL/GenBank/DDBJ databases">
        <title>Draft genome sequence of allopolyploid Zygosaccharomyces rouxii.</title>
        <authorList>
            <person name="Watanabe J."/>
            <person name="Uehara K."/>
            <person name="Mogi Y."/>
            <person name="Tsukioka Y."/>
        </authorList>
    </citation>
    <scope>NUCLEOTIDE SEQUENCE [LARGE SCALE GENOMIC DNA]</scope>
    <source>
        <strain evidence="10 11">NBRC 110957</strain>
    </source>
</reference>
<dbReference type="SMART" id="SM01250">
    <property type="entry name" value="KAT11"/>
    <property type="match status" value="1"/>
</dbReference>
<dbReference type="Pfam" id="PF08214">
    <property type="entry name" value="HAT_KAT11"/>
    <property type="match status" value="1"/>
</dbReference>
<sequence length="442" mass="51216">MNHNQSQTLTQLLESCLPKDEEFQLLQLQSLPTQTHPIVTPVPESENPPLTVKIQHFFSLFHREKVIFALEIYVFLTLNSNDVPAERLVFVSKADTNGYCNTRVSFKSVTKNLIKYILSIDPNYYLQKVKPRERKYDQEADLLTRRTEVIESLRILSKRHRLSLDPPSIPDNYYLNLKFPPNYVTKISLFTRPEPQYLFAESSQNKQKHCLDGSQLLQWWLSILDDILCEDFQETVQARLQIPGEDSSQINRHLKATRFANWRVGDIFGRHAEELAVFTVPLFPDDPKTRFLRQLVEESRVHTTNLATFWTELAQRQEFRLSVIASVIGVQGLLIQPSSHWPTSPSYQDQEIYVADSKKQFSYIKSYITGEEYDTEEGAFEAYANIRDFFKIRLNRRVLSILGAKEPISMNLSTNKRVNVITTLQPRKKTKKTGDIASAAKQ</sequence>
<keyword evidence="6" id="KW-0805">Transcription regulation</keyword>
<name>A0A1Q3A9R2_ZYGRO</name>
<keyword evidence="8" id="KW-0539">Nucleus</keyword>
<keyword evidence="5" id="KW-0007">Acetylation</keyword>
<proteinExistence type="predicted"/>
<organism evidence="10 11">
    <name type="scientific">Zygosaccharomyces rouxii</name>
    <dbReference type="NCBI Taxonomy" id="4956"/>
    <lineage>
        <taxon>Eukaryota</taxon>
        <taxon>Fungi</taxon>
        <taxon>Dikarya</taxon>
        <taxon>Ascomycota</taxon>
        <taxon>Saccharomycotina</taxon>
        <taxon>Saccharomycetes</taxon>
        <taxon>Saccharomycetales</taxon>
        <taxon>Saccharomycetaceae</taxon>
        <taxon>Zygosaccharomyces</taxon>
    </lineage>
</organism>
<dbReference type="Proteomes" id="UP000187013">
    <property type="component" value="Unassembled WGS sequence"/>
</dbReference>
<dbReference type="GO" id="GO:0006355">
    <property type="term" value="P:regulation of DNA-templated transcription"/>
    <property type="evidence" value="ECO:0007669"/>
    <property type="project" value="InterPro"/>
</dbReference>